<comment type="similarity">
    <text evidence="1">Belongs to the peptidase C15 family.</text>
</comment>
<evidence type="ECO:0000256" key="4">
    <source>
        <dbReference type="ARBA" id="ARBA00022807"/>
    </source>
</evidence>
<dbReference type="InterPro" id="IPR016125">
    <property type="entry name" value="Peptidase_C15-like"/>
</dbReference>
<dbReference type="SUPFAM" id="SSF53182">
    <property type="entry name" value="Pyrrolidone carboxyl peptidase (pyroglutamate aminopeptidase)"/>
    <property type="match status" value="1"/>
</dbReference>
<gene>
    <name evidence="5" type="ORF">F53441_135</name>
</gene>
<protein>
    <submittedName>
        <fullName evidence="5">Peptidase C15</fullName>
    </submittedName>
</protein>
<reference evidence="5" key="1">
    <citation type="submission" date="2020-01" db="EMBL/GenBank/DDBJ databases">
        <title>Identification and distribution of gene clusters putatively required for synthesis of sphingolipid metabolism inhibitors in phylogenetically diverse species of the filamentous fungus Fusarium.</title>
        <authorList>
            <person name="Kim H.-S."/>
            <person name="Busman M."/>
            <person name="Brown D.W."/>
            <person name="Divon H."/>
            <person name="Uhlig S."/>
            <person name="Proctor R.H."/>
        </authorList>
    </citation>
    <scope>NUCLEOTIDE SEQUENCE</scope>
    <source>
        <strain evidence="5">NRRL 53441</strain>
    </source>
</reference>
<dbReference type="InterPro" id="IPR036440">
    <property type="entry name" value="Peptidase_C15-like_sf"/>
</dbReference>
<organism evidence="5 6">
    <name type="scientific">Fusarium austroafricanum</name>
    <dbReference type="NCBI Taxonomy" id="2364996"/>
    <lineage>
        <taxon>Eukaryota</taxon>
        <taxon>Fungi</taxon>
        <taxon>Dikarya</taxon>
        <taxon>Ascomycota</taxon>
        <taxon>Pezizomycotina</taxon>
        <taxon>Sordariomycetes</taxon>
        <taxon>Hypocreomycetidae</taxon>
        <taxon>Hypocreales</taxon>
        <taxon>Nectriaceae</taxon>
        <taxon>Fusarium</taxon>
        <taxon>Fusarium concolor species complex</taxon>
    </lineage>
</organism>
<dbReference type="PANTHER" id="PTHR23402">
    <property type="entry name" value="PROTEASE FAMILY C15 PYROGLUTAMYL-PEPTIDASE I-RELATED"/>
    <property type="match status" value="1"/>
</dbReference>
<dbReference type="Gene3D" id="3.40.630.20">
    <property type="entry name" value="Peptidase C15, pyroglutamyl peptidase I-like"/>
    <property type="match status" value="1"/>
</dbReference>
<proteinExistence type="inferred from homology"/>
<evidence type="ECO:0000256" key="2">
    <source>
        <dbReference type="ARBA" id="ARBA00022670"/>
    </source>
</evidence>
<sequence length="234" mass="26551">MLCEKEYIVVVTAAAPFKGNETNPTQDVKKLMPDRIERRGHIPIKIIKYHTDFRNVIADMCLIPPLWNKDKRVYDPNTKPGKRIHVDAMLHLGMNGVNYWQVENRARRDGYDWVGDDGVPLPKCNGVQGGRWEGLPEVLRPIFDVDAVVDKLHQQLPDTPTQASTDAGLLYCEFIFYTSLAALYRREEPARALFLHHPGKKTTEQDIEEGVMIATVAICSMIDQLEAAFGYSEV</sequence>
<keyword evidence="6" id="KW-1185">Reference proteome</keyword>
<accession>A0A8H4KXU0</accession>
<keyword evidence="2" id="KW-0645">Protease</keyword>
<evidence type="ECO:0000313" key="5">
    <source>
        <dbReference type="EMBL" id="KAF4458060.1"/>
    </source>
</evidence>
<dbReference type="GO" id="GO:0008234">
    <property type="term" value="F:cysteine-type peptidase activity"/>
    <property type="evidence" value="ECO:0007669"/>
    <property type="project" value="UniProtKB-KW"/>
</dbReference>
<keyword evidence="3" id="KW-0378">Hydrolase</keyword>
<evidence type="ECO:0000256" key="1">
    <source>
        <dbReference type="ARBA" id="ARBA00006641"/>
    </source>
</evidence>
<comment type="caution">
    <text evidence="5">The sequence shown here is derived from an EMBL/GenBank/DDBJ whole genome shotgun (WGS) entry which is preliminary data.</text>
</comment>
<dbReference type="AlphaFoldDB" id="A0A8H4KXU0"/>
<dbReference type="Proteomes" id="UP000605986">
    <property type="component" value="Unassembled WGS sequence"/>
</dbReference>
<name>A0A8H4KXU0_9HYPO</name>
<evidence type="ECO:0000256" key="3">
    <source>
        <dbReference type="ARBA" id="ARBA00022801"/>
    </source>
</evidence>
<dbReference type="EMBL" id="JAADJG010000005">
    <property type="protein sequence ID" value="KAF4458060.1"/>
    <property type="molecule type" value="Genomic_DNA"/>
</dbReference>
<keyword evidence="4" id="KW-0788">Thiol protease</keyword>
<dbReference type="GO" id="GO:0006508">
    <property type="term" value="P:proteolysis"/>
    <property type="evidence" value="ECO:0007669"/>
    <property type="project" value="UniProtKB-KW"/>
</dbReference>
<dbReference type="PANTHER" id="PTHR23402:SF1">
    <property type="entry name" value="PYROGLUTAMYL-PEPTIDASE I"/>
    <property type="match status" value="1"/>
</dbReference>
<evidence type="ECO:0000313" key="6">
    <source>
        <dbReference type="Proteomes" id="UP000605986"/>
    </source>
</evidence>
<dbReference type="OrthoDB" id="407146at2759"/>